<accession>A0A9P5I9I4</accession>
<name>A0A9P5I9I4_9HELO</name>
<protein>
    <submittedName>
        <fullName evidence="1">Uncharacterized protein</fullName>
    </submittedName>
</protein>
<proteinExistence type="predicted"/>
<reference evidence="1 2" key="1">
    <citation type="journal article" date="2020" name="Genome Biol. Evol.">
        <title>Comparative genomics of Sclerotiniaceae.</title>
        <authorList>
            <person name="Valero Jimenez C.A."/>
            <person name="Steentjes M."/>
            <person name="Scholten O.E."/>
            <person name="Van Kan J.A.L."/>
        </authorList>
    </citation>
    <scope>NUCLEOTIDE SEQUENCE [LARGE SCALE GENOMIC DNA]</scope>
    <source>
        <strain evidence="1 2">MUCL 94</strain>
    </source>
</reference>
<organism evidence="1 2">
    <name type="scientific">Botrytis byssoidea</name>
    <dbReference type="NCBI Taxonomy" id="139641"/>
    <lineage>
        <taxon>Eukaryota</taxon>
        <taxon>Fungi</taxon>
        <taxon>Dikarya</taxon>
        <taxon>Ascomycota</taxon>
        <taxon>Pezizomycotina</taxon>
        <taxon>Leotiomycetes</taxon>
        <taxon>Helotiales</taxon>
        <taxon>Sclerotiniaceae</taxon>
        <taxon>Botrytis</taxon>
    </lineage>
</organism>
<comment type="caution">
    <text evidence="1">The sequence shown here is derived from an EMBL/GenBank/DDBJ whole genome shotgun (WGS) entry which is preliminary data.</text>
</comment>
<dbReference type="GeneID" id="62151750"/>
<dbReference type="EMBL" id="RCSW01000017">
    <property type="protein sequence ID" value="KAF7935255.1"/>
    <property type="molecule type" value="Genomic_DNA"/>
</dbReference>
<evidence type="ECO:0000313" key="2">
    <source>
        <dbReference type="Proteomes" id="UP000710849"/>
    </source>
</evidence>
<dbReference type="AlphaFoldDB" id="A0A9P5I9I4"/>
<dbReference type="Proteomes" id="UP000710849">
    <property type="component" value="Unassembled WGS sequence"/>
</dbReference>
<gene>
    <name evidence="1" type="ORF">EAE97_008162</name>
</gene>
<evidence type="ECO:0000313" key="1">
    <source>
        <dbReference type="EMBL" id="KAF7935255.1"/>
    </source>
</evidence>
<keyword evidence="2" id="KW-1185">Reference proteome</keyword>
<dbReference type="RefSeq" id="XP_038730356.1">
    <property type="nucleotide sequence ID" value="XM_038878676.1"/>
</dbReference>
<sequence length="238" mass="27255">MSFLGSLAPPDRPRTRLPGTMELEESNARAHPEFKTAIDAKGTIKLFSTSIPRKGTIKLFSTSPVEALNHEKRRFQDLELSHRKANIPKNGYGLTEEEMKIYTKSPDKFENILAAHAASGNVPYVIDLKISLSKYAKLIEARNPIYGKLPAGDSHLASLECLMFLERWIRLQAPVFSKTEKNATIDRWNEKIKEQDFALRESPQWGLLYKLYEQWVIDQANFYEPQHDSLDDPDFDSD</sequence>